<feature type="non-terminal residue" evidence="2">
    <location>
        <position position="1"/>
    </location>
</feature>
<sequence>MSELLSSHRVLSCHFFEPELALKKPQLSVSVLWGWLLEECSECHPLLKPHPGQGPSQALVSAKRHFSCSPCREGEDLPRRSSEDDRKGTSAAEKSQTGPSGRSCLAILSRSTMGSWLRFQCHCQHERR</sequence>
<keyword evidence="3" id="KW-1185">Reference proteome</keyword>
<dbReference type="Proteomes" id="UP000018936">
    <property type="component" value="Unassembled WGS sequence"/>
</dbReference>
<dbReference type="AlphaFoldDB" id="V8P2B4"/>
<evidence type="ECO:0000313" key="3">
    <source>
        <dbReference type="Proteomes" id="UP000018936"/>
    </source>
</evidence>
<name>V8P2B4_OPHHA</name>
<comment type="caution">
    <text evidence="2">The sequence shown here is derived from an EMBL/GenBank/DDBJ whole genome shotgun (WGS) entry which is preliminary data.</text>
</comment>
<organism evidence="2 3">
    <name type="scientific">Ophiophagus hannah</name>
    <name type="common">King cobra</name>
    <name type="synonym">Naja hannah</name>
    <dbReference type="NCBI Taxonomy" id="8665"/>
    <lineage>
        <taxon>Eukaryota</taxon>
        <taxon>Metazoa</taxon>
        <taxon>Chordata</taxon>
        <taxon>Craniata</taxon>
        <taxon>Vertebrata</taxon>
        <taxon>Euteleostomi</taxon>
        <taxon>Lepidosauria</taxon>
        <taxon>Squamata</taxon>
        <taxon>Bifurcata</taxon>
        <taxon>Unidentata</taxon>
        <taxon>Episquamata</taxon>
        <taxon>Toxicofera</taxon>
        <taxon>Serpentes</taxon>
        <taxon>Colubroidea</taxon>
        <taxon>Elapidae</taxon>
        <taxon>Elapinae</taxon>
        <taxon>Ophiophagus</taxon>
    </lineage>
</organism>
<dbReference type="EMBL" id="AZIM01001015">
    <property type="protein sequence ID" value="ETE68445.1"/>
    <property type="molecule type" value="Genomic_DNA"/>
</dbReference>
<evidence type="ECO:0000256" key="1">
    <source>
        <dbReference type="SAM" id="MobiDB-lite"/>
    </source>
</evidence>
<gene>
    <name evidence="2" type="ORF">L345_05761</name>
</gene>
<accession>V8P2B4</accession>
<protein>
    <submittedName>
        <fullName evidence="2">Uncharacterized protein</fullName>
    </submittedName>
</protein>
<feature type="compositionally biased region" description="Basic and acidic residues" evidence="1">
    <location>
        <begin position="72"/>
        <end position="88"/>
    </location>
</feature>
<reference evidence="2 3" key="1">
    <citation type="journal article" date="2013" name="Proc. Natl. Acad. Sci. U.S.A.">
        <title>The king cobra genome reveals dynamic gene evolution and adaptation in the snake venom system.</title>
        <authorList>
            <person name="Vonk F.J."/>
            <person name="Casewell N.R."/>
            <person name="Henkel C.V."/>
            <person name="Heimberg A.M."/>
            <person name="Jansen H.J."/>
            <person name="McCleary R.J."/>
            <person name="Kerkkamp H.M."/>
            <person name="Vos R.A."/>
            <person name="Guerreiro I."/>
            <person name="Calvete J.J."/>
            <person name="Wuster W."/>
            <person name="Woods A.E."/>
            <person name="Logan J.M."/>
            <person name="Harrison R.A."/>
            <person name="Castoe T.A."/>
            <person name="de Koning A.P."/>
            <person name="Pollock D.D."/>
            <person name="Yandell M."/>
            <person name="Calderon D."/>
            <person name="Renjifo C."/>
            <person name="Currier R.B."/>
            <person name="Salgado D."/>
            <person name="Pla D."/>
            <person name="Sanz L."/>
            <person name="Hyder A.S."/>
            <person name="Ribeiro J.M."/>
            <person name="Arntzen J.W."/>
            <person name="van den Thillart G.E."/>
            <person name="Boetzer M."/>
            <person name="Pirovano W."/>
            <person name="Dirks R.P."/>
            <person name="Spaink H.P."/>
            <person name="Duboule D."/>
            <person name="McGlinn E."/>
            <person name="Kini R.M."/>
            <person name="Richardson M.K."/>
        </authorList>
    </citation>
    <scope>NUCLEOTIDE SEQUENCE</scope>
    <source>
        <tissue evidence="2">Blood</tissue>
    </source>
</reference>
<feature type="region of interest" description="Disordered" evidence="1">
    <location>
        <begin position="66"/>
        <end position="104"/>
    </location>
</feature>
<evidence type="ECO:0000313" key="2">
    <source>
        <dbReference type="EMBL" id="ETE68445.1"/>
    </source>
</evidence>
<proteinExistence type="predicted"/>